<dbReference type="EMBL" id="JAVRRF010000003">
    <property type="protein sequence ID" value="KAK5067054.1"/>
    <property type="molecule type" value="Genomic_DNA"/>
</dbReference>
<accession>A0ABR0JMR6</accession>
<comment type="caution">
    <text evidence="1">The sequence shown here is derived from an EMBL/GenBank/DDBJ whole genome shotgun (WGS) entry which is preliminary data.</text>
</comment>
<evidence type="ECO:0000313" key="1">
    <source>
        <dbReference type="EMBL" id="KAK5067054.1"/>
    </source>
</evidence>
<protein>
    <submittedName>
        <fullName evidence="1">Uncharacterized protein</fullName>
    </submittedName>
</protein>
<proteinExistence type="predicted"/>
<evidence type="ECO:0000313" key="2">
    <source>
        <dbReference type="Proteomes" id="UP001345691"/>
    </source>
</evidence>
<reference evidence="1 2" key="1">
    <citation type="submission" date="2023-08" db="EMBL/GenBank/DDBJ databases">
        <title>Black Yeasts Isolated from many extreme environments.</title>
        <authorList>
            <person name="Coleine C."/>
            <person name="Stajich J.E."/>
            <person name="Selbmann L."/>
        </authorList>
    </citation>
    <scope>NUCLEOTIDE SEQUENCE [LARGE SCALE GENOMIC DNA]</scope>
    <source>
        <strain evidence="1 2">CCFEE 6328</strain>
    </source>
</reference>
<organism evidence="1 2">
    <name type="scientific">Exophiala sideris</name>
    <dbReference type="NCBI Taxonomy" id="1016849"/>
    <lineage>
        <taxon>Eukaryota</taxon>
        <taxon>Fungi</taxon>
        <taxon>Dikarya</taxon>
        <taxon>Ascomycota</taxon>
        <taxon>Pezizomycotina</taxon>
        <taxon>Eurotiomycetes</taxon>
        <taxon>Chaetothyriomycetidae</taxon>
        <taxon>Chaetothyriales</taxon>
        <taxon>Herpotrichiellaceae</taxon>
        <taxon>Exophiala</taxon>
    </lineage>
</organism>
<sequence>MSATASNNTVSTPAAPQHELSDKFTDLNQAAFGTWLAQRSVEVLKLARRVHASIGRQVNIYDPRHMETLVIAKRLLAYAKALGHVNNMSNLFKNRISAPNTAHMPQAVLHSDPLQAMRAQVRSACILHPQTHLNQLVEQAQHLPEVDNTMSPFFCEDARCNGIVFQGIQDHSIVRDGTWLITCDPLVHEPQLL</sequence>
<dbReference type="Proteomes" id="UP001345691">
    <property type="component" value="Unassembled WGS sequence"/>
</dbReference>
<keyword evidence="2" id="KW-1185">Reference proteome</keyword>
<gene>
    <name evidence="1" type="ORF">LTR69_002403</name>
</gene>
<name>A0ABR0JMR6_9EURO</name>